<dbReference type="EMBL" id="JAVDWU010000002">
    <property type="protein sequence ID" value="MDR7148997.1"/>
    <property type="molecule type" value="Genomic_DNA"/>
</dbReference>
<evidence type="ECO:0000313" key="1">
    <source>
        <dbReference type="EMBL" id="MDR7148997.1"/>
    </source>
</evidence>
<protein>
    <submittedName>
        <fullName evidence="1">Uncharacterized protein</fullName>
    </submittedName>
</protein>
<comment type="caution">
    <text evidence="1">The sequence shown here is derived from an EMBL/GenBank/DDBJ whole genome shotgun (WGS) entry which is preliminary data.</text>
</comment>
<dbReference type="Proteomes" id="UP001265700">
    <property type="component" value="Unassembled WGS sequence"/>
</dbReference>
<proteinExistence type="predicted"/>
<sequence length="92" mass="10042">MAYWFQTAAPNFGLSASHAKGIVPKAASYGVLKGREADFVGRMQGIDMDVRIFVGQATSRYPVVLTIYTPKGGLKQLADVIERSWGQLAYMA</sequence>
<name>A0ABU1WJ50_9BURK</name>
<accession>A0ABU1WJ50</accession>
<gene>
    <name evidence="1" type="ORF">J2W49_000946</name>
</gene>
<dbReference type="RefSeq" id="WP_310312274.1">
    <property type="nucleotide sequence ID" value="NZ_JAVDWU010000002.1"/>
</dbReference>
<organism evidence="1 2">
    <name type="scientific">Hydrogenophaga palleronii</name>
    <dbReference type="NCBI Taxonomy" id="65655"/>
    <lineage>
        <taxon>Bacteria</taxon>
        <taxon>Pseudomonadati</taxon>
        <taxon>Pseudomonadota</taxon>
        <taxon>Betaproteobacteria</taxon>
        <taxon>Burkholderiales</taxon>
        <taxon>Comamonadaceae</taxon>
        <taxon>Hydrogenophaga</taxon>
    </lineage>
</organism>
<evidence type="ECO:0000313" key="2">
    <source>
        <dbReference type="Proteomes" id="UP001265700"/>
    </source>
</evidence>
<keyword evidence="2" id="KW-1185">Reference proteome</keyword>
<reference evidence="1 2" key="1">
    <citation type="submission" date="2023-07" db="EMBL/GenBank/DDBJ databases">
        <title>Sorghum-associated microbial communities from plants grown in Nebraska, USA.</title>
        <authorList>
            <person name="Schachtman D."/>
        </authorList>
    </citation>
    <scope>NUCLEOTIDE SEQUENCE [LARGE SCALE GENOMIC DNA]</scope>
    <source>
        <strain evidence="1 2">4249</strain>
    </source>
</reference>